<keyword evidence="1" id="KW-0175">Coiled coil</keyword>
<organism evidence="2">
    <name type="scientific">viral metagenome</name>
    <dbReference type="NCBI Taxonomy" id="1070528"/>
    <lineage>
        <taxon>unclassified sequences</taxon>
        <taxon>metagenomes</taxon>
        <taxon>organismal metagenomes</taxon>
    </lineage>
</organism>
<feature type="coiled-coil region" evidence="1">
    <location>
        <begin position="4"/>
        <end position="38"/>
    </location>
</feature>
<name>A0A6C0EJZ6_9ZZZZ</name>
<reference evidence="2" key="1">
    <citation type="journal article" date="2020" name="Nature">
        <title>Giant virus diversity and host interactions through global metagenomics.</title>
        <authorList>
            <person name="Schulz F."/>
            <person name="Roux S."/>
            <person name="Paez-Espino D."/>
            <person name="Jungbluth S."/>
            <person name="Walsh D.A."/>
            <person name="Denef V.J."/>
            <person name="McMahon K.D."/>
            <person name="Konstantinidis K.T."/>
            <person name="Eloe-Fadrosh E.A."/>
            <person name="Kyrpides N.C."/>
            <person name="Woyke T."/>
        </authorList>
    </citation>
    <scope>NUCLEOTIDE SEQUENCE</scope>
    <source>
        <strain evidence="2">GVMAG-M-3300001351-8</strain>
    </source>
</reference>
<evidence type="ECO:0000313" key="2">
    <source>
        <dbReference type="EMBL" id="QHT28981.1"/>
    </source>
</evidence>
<proteinExistence type="predicted"/>
<accession>A0A6C0EJZ6</accession>
<sequence>MLDLEQLLQDNRDSQKEINRMTQEIYKLKNKIKENKKNIYILCEHNWEKDRGQMNERTTYTCLKCELDKNNYY</sequence>
<dbReference type="EMBL" id="MN738866">
    <property type="protein sequence ID" value="QHT28981.1"/>
    <property type="molecule type" value="Genomic_DNA"/>
</dbReference>
<dbReference type="AlphaFoldDB" id="A0A6C0EJZ6"/>
<protein>
    <submittedName>
        <fullName evidence="2">Uncharacterized protein</fullName>
    </submittedName>
</protein>
<evidence type="ECO:0000256" key="1">
    <source>
        <dbReference type="SAM" id="Coils"/>
    </source>
</evidence>